<reference evidence="3" key="1">
    <citation type="submission" date="2016-10" db="EMBL/GenBank/DDBJ databases">
        <authorList>
            <person name="Varghese N."/>
            <person name="Submissions S."/>
        </authorList>
    </citation>
    <scope>NUCLEOTIDE SEQUENCE [LARGE SCALE GENOMIC DNA]</scope>
    <source>
        <strain evidence="3">DSM 13078</strain>
    </source>
</reference>
<proteinExistence type="predicted"/>
<feature type="transmembrane region" description="Helical" evidence="1">
    <location>
        <begin position="20"/>
        <end position="39"/>
    </location>
</feature>
<protein>
    <recommendedName>
        <fullName evidence="4">DUF4330 domain-containing protein</fullName>
    </recommendedName>
</protein>
<gene>
    <name evidence="2" type="ORF">SAMN05444422_10833</name>
</gene>
<keyword evidence="1" id="KW-1133">Transmembrane helix</keyword>
<evidence type="ECO:0000313" key="3">
    <source>
        <dbReference type="Proteomes" id="UP000199161"/>
    </source>
</evidence>
<name>A0A1I1IXS6_NATHA</name>
<sequence>MPLIDEEGNLFGVVNVIDALVVLLVLAVVVAGVAVVGVLGDDEDQEPESDVEPVEQPETKYLTLDLGHQPDYIAERVEAGDSFAVTDEESNVDGTFSITDVHVTSTVDDERNAHVVVRAEVTGDYPRIGTDLRIETDEYVTQGKVTALDDDGTSLETTTTPVLLETTVSERTATGITEGDTVTFGNHTAATITNVRLYPVGPDQYRVLVGADLHTHSKASAPTYAGTPVSTGTQFILPFDGYELVAEVVDPATDELPGEPSTATADVELEDVPPEIADGLEAGLTESIRGETLATVQSVDRGDEGNVTLTVELQTRQTETGLQFHGESIRDGDRIILDFETTLIEGTVTRLD</sequence>
<dbReference type="AlphaFoldDB" id="A0A1I1IXS6"/>
<evidence type="ECO:0000313" key="2">
    <source>
        <dbReference type="EMBL" id="SFC41046.1"/>
    </source>
</evidence>
<dbReference type="OrthoDB" id="202569at2157"/>
<accession>A0A1I1IXS6</accession>
<dbReference type="Pfam" id="PF14221">
    <property type="entry name" value="DUF4330"/>
    <property type="match status" value="1"/>
</dbReference>
<evidence type="ECO:0008006" key="4">
    <source>
        <dbReference type="Google" id="ProtNLM"/>
    </source>
</evidence>
<dbReference type="EMBL" id="FOKW01000008">
    <property type="protein sequence ID" value="SFC41046.1"/>
    <property type="molecule type" value="Genomic_DNA"/>
</dbReference>
<keyword evidence="1" id="KW-0812">Transmembrane</keyword>
<keyword evidence="3" id="KW-1185">Reference proteome</keyword>
<dbReference type="Proteomes" id="UP000199161">
    <property type="component" value="Unassembled WGS sequence"/>
</dbReference>
<dbReference type="RefSeq" id="WP_089788889.1">
    <property type="nucleotide sequence ID" value="NZ_FOKW01000008.1"/>
</dbReference>
<organism evidence="2 3">
    <name type="scientific">Natronobacterium haloterrestre</name>
    <name type="common">Halobiforma haloterrestris</name>
    <dbReference type="NCBI Taxonomy" id="148448"/>
    <lineage>
        <taxon>Archaea</taxon>
        <taxon>Methanobacteriati</taxon>
        <taxon>Methanobacteriota</taxon>
        <taxon>Stenosarchaea group</taxon>
        <taxon>Halobacteria</taxon>
        <taxon>Halobacteriales</taxon>
        <taxon>Natrialbaceae</taxon>
        <taxon>Natronobacterium</taxon>
    </lineage>
</organism>
<dbReference type="InterPro" id="IPR025480">
    <property type="entry name" value="DUF4330"/>
</dbReference>
<evidence type="ECO:0000256" key="1">
    <source>
        <dbReference type="SAM" id="Phobius"/>
    </source>
</evidence>
<keyword evidence="1" id="KW-0472">Membrane</keyword>